<dbReference type="eggNOG" id="COG4721">
    <property type="taxonomic scope" value="Bacteria"/>
</dbReference>
<proteinExistence type="predicted"/>
<gene>
    <name evidence="2" type="ORF">BN55_09805</name>
</gene>
<evidence type="ECO:0000313" key="2">
    <source>
        <dbReference type="EMBL" id="CCI81690.1"/>
    </source>
</evidence>
<dbReference type="RefSeq" id="WP_008470544.1">
    <property type="nucleotide sequence ID" value="NZ_AYZP01000007.1"/>
</dbReference>
<keyword evidence="1" id="KW-0812">Transmembrane</keyword>
<accession>I7KGZ4</accession>
<reference evidence="2 3" key="1">
    <citation type="submission" date="2012-06" db="EMBL/GenBank/DDBJ databases">
        <title>Draft Genome Sequence of Lactobacillus hominis Strain CRBIP 24.179T, isolated from human intestine.</title>
        <authorList>
            <person name="Cousin S."/>
            <person name="Ma L."/>
            <person name="Bizet C."/>
            <person name="Loux V."/>
            <person name="Bouchier C."/>
            <person name="Clermont D."/>
            <person name="Creno S."/>
        </authorList>
    </citation>
    <scope>NUCLEOTIDE SEQUENCE [LARGE SCALE GENOMIC DNA]</scope>
    <source>
        <strain evidence="3">CRBIP 24.179T</strain>
    </source>
</reference>
<comment type="caution">
    <text evidence="2">The sequence shown here is derived from an EMBL/GenBank/DDBJ whole genome shotgun (WGS) entry which is preliminary data.</text>
</comment>
<dbReference type="GeneID" id="82846926"/>
<dbReference type="AlphaFoldDB" id="I7KGZ4"/>
<keyword evidence="1" id="KW-1133">Transmembrane helix</keyword>
<feature type="transmembrane region" description="Helical" evidence="1">
    <location>
        <begin position="151"/>
        <end position="174"/>
    </location>
</feature>
<feature type="transmembrane region" description="Helical" evidence="1">
    <location>
        <begin position="117"/>
        <end position="139"/>
    </location>
</feature>
<protein>
    <submittedName>
        <fullName evidence="2">Substrate-specific component YkoE of thiamin-regulated ECF transporter for HydroxyMethylPyrimidine</fullName>
    </submittedName>
</protein>
<feature type="transmembrane region" description="Helical" evidence="1">
    <location>
        <begin position="77"/>
        <end position="97"/>
    </location>
</feature>
<dbReference type="InterPro" id="IPR017195">
    <property type="entry name" value="ABC_thiamin-permease_prd"/>
</dbReference>
<sequence>MNRKLHVKDIILITLIAIIFGFIYVASDNIYNFLTLALTPIGYGPLANDITMGIWCMAGPLAGFIVRLPGAAFLGEFLGACVETFAMAQWGAANFLSGFIQGLGNELGFTLTGYKHYGWFTLFLSATTTTIVTYLYDFFKNGYNQFSIFNMILYFVVRWASMLIFTCVLVKLIINLLERAHVINLQTTQD</sequence>
<dbReference type="PATRIC" id="fig|1423758.3.peg.1761"/>
<dbReference type="Proteomes" id="UP000009320">
    <property type="component" value="Unassembled WGS sequence"/>
</dbReference>
<keyword evidence="3" id="KW-1185">Reference proteome</keyword>
<dbReference type="OrthoDB" id="8017424at2"/>
<feature type="transmembrane region" description="Helical" evidence="1">
    <location>
        <begin position="7"/>
        <end position="26"/>
    </location>
</feature>
<evidence type="ECO:0000313" key="3">
    <source>
        <dbReference type="Proteomes" id="UP000009320"/>
    </source>
</evidence>
<dbReference type="Pfam" id="PF09819">
    <property type="entry name" value="ABC_cobalt"/>
    <property type="match status" value="1"/>
</dbReference>
<name>I7KGZ4_9LACO</name>
<dbReference type="STRING" id="1423758.FC41_GL001727"/>
<keyword evidence="1" id="KW-0472">Membrane</keyword>
<feature type="transmembrane region" description="Helical" evidence="1">
    <location>
        <begin position="46"/>
        <end position="65"/>
    </location>
</feature>
<evidence type="ECO:0000256" key="1">
    <source>
        <dbReference type="SAM" id="Phobius"/>
    </source>
</evidence>
<dbReference type="EMBL" id="CAKE01000005">
    <property type="protein sequence ID" value="CCI81690.1"/>
    <property type="molecule type" value="Genomic_DNA"/>
</dbReference>
<organism evidence="2 3">
    <name type="scientific">Lactobacillus hominis DSM 23910 = CRBIP 24.179</name>
    <dbReference type="NCBI Taxonomy" id="1423758"/>
    <lineage>
        <taxon>Bacteria</taxon>
        <taxon>Bacillati</taxon>
        <taxon>Bacillota</taxon>
        <taxon>Bacilli</taxon>
        <taxon>Lactobacillales</taxon>
        <taxon>Lactobacillaceae</taxon>
        <taxon>Lactobacillus</taxon>
    </lineage>
</organism>
<dbReference type="PIRSF" id="PIRSF037394">
    <property type="entry name" value="ABC_thiamine-permease_YkoE_prd"/>
    <property type="match status" value="1"/>
</dbReference>